<organism evidence="2 3">
    <name type="scientific">Heterostelium pallidum (strain ATCC 26659 / Pp 5 / PN500)</name>
    <name type="common">Cellular slime mold</name>
    <name type="synonym">Polysphondylium pallidum</name>
    <dbReference type="NCBI Taxonomy" id="670386"/>
    <lineage>
        <taxon>Eukaryota</taxon>
        <taxon>Amoebozoa</taxon>
        <taxon>Evosea</taxon>
        <taxon>Eumycetozoa</taxon>
        <taxon>Dictyostelia</taxon>
        <taxon>Acytosteliales</taxon>
        <taxon>Acytosteliaceae</taxon>
        <taxon>Heterostelium</taxon>
    </lineage>
</organism>
<protein>
    <submittedName>
        <fullName evidence="2">Uncharacterized protein</fullName>
    </submittedName>
</protein>
<dbReference type="Proteomes" id="UP000001396">
    <property type="component" value="Unassembled WGS sequence"/>
</dbReference>
<name>D3BQW9_HETP5</name>
<dbReference type="AlphaFoldDB" id="D3BQW9"/>
<evidence type="ECO:0000313" key="2">
    <source>
        <dbReference type="EMBL" id="EFA76155.1"/>
    </source>
</evidence>
<sequence>MCLLFVMLVNEEMNSIISYSFLSCFVDHCEEIIKTIGDLRSKKTEENGSTSPVASPRFYNKDEDPSPMSAPSSPNMSSKKLSRGRSFWQAKQKDDFDEALQLEKEREKEKEKEMREKEKEKEKELREKEKEKKKQEKSKKKMVKKSSSNRAGDASGATKKRINLDENSKDESYMDDGYPTEAIDEEQNYEDDSDYEYNDQETVSADDETKSHTSDGEIELVDEDGDAIDTSKKAKFKKNWIKWVSMFSYFPTIGISADGSQSPRSPTIASIQSQRRRGSLCLD</sequence>
<feature type="compositionally biased region" description="Low complexity" evidence="1">
    <location>
        <begin position="66"/>
        <end position="78"/>
    </location>
</feature>
<feature type="compositionally biased region" description="Basic and acidic residues" evidence="1">
    <location>
        <begin position="101"/>
        <end position="134"/>
    </location>
</feature>
<dbReference type="InParanoid" id="D3BQW9"/>
<proteinExistence type="predicted"/>
<feature type="region of interest" description="Disordered" evidence="1">
    <location>
        <begin position="41"/>
        <end position="222"/>
    </location>
</feature>
<accession>D3BQW9</accession>
<comment type="caution">
    <text evidence="2">The sequence shown here is derived from an EMBL/GenBank/DDBJ whole genome shotgun (WGS) entry which is preliminary data.</text>
</comment>
<evidence type="ECO:0000256" key="1">
    <source>
        <dbReference type="SAM" id="MobiDB-lite"/>
    </source>
</evidence>
<feature type="compositionally biased region" description="Basic residues" evidence="1">
    <location>
        <begin position="274"/>
        <end position="283"/>
    </location>
</feature>
<dbReference type="GeneID" id="31365842"/>
<evidence type="ECO:0000313" key="3">
    <source>
        <dbReference type="Proteomes" id="UP000001396"/>
    </source>
</evidence>
<dbReference type="RefSeq" id="XP_020428289.1">
    <property type="nucleotide sequence ID" value="XM_020581149.1"/>
</dbReference>
<feature type="compositionally biased region" description="Basic and acidic residues" evidence="1">
    <location>
        <begin position="162"/>
        <end position="172"/>
    </location>
</feature>
<gene>
    <name evidence="2" type="ORF">PPL_10372</name>
</gene>
<keyword evidence="3" id="KW-1185">Reference proteome</keyword>
<reference evidence="2 3" key="1">
    <citation type="journal article" date="2011" name="Genome Res.">
        <title>Phylogeny-wide analysis of social amoeba genomes highlights ancient origins for complex intercellular communication.</title>
        <authorList>
            <person name="Heidel A.J."/>
            <person name="Lawal H.M."/>
            <person name="Felder M."/>
            <person name="Schilde C."/>
            <person name="Helps N.R."/>
            <person name="Tunggal B."/>
            <person name="Rivero F."/>
            <person name="John U."/>
            <person name="Schleicher M."/>
            <person name="Eichinger L."/>
            <person name="Platzer M."/>
            <person name="Noegel A.A."/>
            <person name="Schaap P."/>
            <person name="Gloeckner G."/>
        </authorList>
    </citation>
    <scope>NUCLEOTIDE SEQUENCE [LARGE SCALE GENOMIC DNA]</scope>
    <source>
        <strain evidence="3">ATCC 26659 / Pp 5 / PN500</strain>
    </source>
</reference>
<feature type="compositionally biased region" description="Polar residues" evidence="1">
    <location>
        <begin position="258"/>
        <end position="273"/>
    </location>
</feature>
<feature type="compositionally biased region" description="Basic residues" evidence="1">
    <location>
        <begin position="135"/>
        <end position="144"/>
    </location>
</feature>
<feature type="compositionally biased region" description="Acidic residues" evidence="1">
    <location>
        <begin position="182"/>
        <end position="199"/>
    </location>
</feature>
<dbReference type="EMBL" id="ADBJ01000049">
    <property type="protein sequence ID" value="EFA76155.1"/>
    <property type="molecule type" value="Genomic_DNA"/>
</dbReference>
<feature type="region of interest" description="Disordered" evidence="1">
    <location>
        <begin position="255"/>
        <end position="283"/>
    </location>
</feature>